<comment type="caution">
    <text evidence="4">The sequence shown here is derived from an EMBL/GenBank/DDBJ whole genome shotgun (WGS) entry which is preliminary data.</text>
</comment>
<feature type="compositionally biased region" description="Polar residues" evidence="1">
    <location>
        <begin position="248"/>
        <end position="257"/>
    </location>
</feature>
<dbReference type="OrthoDB" id="3269515at2759"/>
<keyword evidence="2" id="KW-1133">Transmembrane helix</keyword>
<evidence type="ECO:0000256" key="1">
    <source>
        <dbReference type="SAM" id="MobiDB-lite"/>
    </source>
</evidence>
<dbReference type="AlphaFoldDB" id="A0A9P5YET1"/>
<keyword evidence="3" id="KW-0732">Signal</keyword>
<feature type="region of interest" description="Disordered" evidence="1">
    <location>
        <begin position="336"/>
        <end position="422"/>
    </location>
</feature>
<feature type="compositionally biased region" description="Basic residues" evidence="1">
    <location>
        <begin position="552"/>
        <end position="561"/>
    </location>
</feature>
<dbReference type="Proteomes" id="UP000807353">
    <property type="component" value="Unassembled WGS sequence"/>
</dbReference>
<organism evidence="4 5">
    <name type="scientific">Collybia nuda</name>
    <dbReference type="NCBI Taxonomy" id="64659"/>
    <lineage>
        <taxon>Eukaryota</taxon>
        <taxon>Fungi</taxon>
        <taxon>Dikarya</taxon>
        <taxon>Basidiomycota</taxon>
        <taxon>Agaricomycotina</taxon>
        <taxon>Agaricomycetes</taxon>
        <taxon>Agaricomycetidae</taxon>
        <taxon>Agaricales</taxon>
        <taxon>Tricholomatineae</taxon>
        <taxon>Clitocybaceae</taxon>
        <taxon>Collybia</taxon>
    </lineage>
</organism>
<keyword evidence="5" id="KW-1185">Reference proteome</keyword>
<proteinExistence type="predicted"/>
<feature type="signal peptide" evidence="3">
    <location>
        <begin position="1"/>
        <end position="19"/>
    </location>
</feature>
<accession>A0A9P5YET1</accession>
<keyword evidence="2" id="KW-0812">Transmembrane</keyword>
<dbReference type="EMBL" id="MU150236">
    <property type="protein sequence ID" value="KAF9467547.1"/>
    <property type="molecule type" value="Genomic_DNA"/>
</dbReference>
<name>A0A9P5YET1_9AGAR</name>
<protein>
    <recommendedName>
        <fullName evidence="6">Transmembrane protein</fullName>
    </recommendedName>
</protein>
<feature type="chain" id="PRO_5040260290" description="Transmembrane protein" evidence="3">
    <location>
        <begin position="20"/>
        <end position="654"/>
    </location>
</feature>
<evidence type="ECO:0008006" key="6">
    <source>
        <dbReference type="Google" id="ProtNLM"/>
    </source>
</evidence>
<gene>
    <name evidence="4" type="ORF">BDZ94DRAFT_965174</name>
</gene>
<evidence type="ECO:0000256" key="3">
    <source>
        <dbReference type="SAM" id="SignalP"/>
    </source>
</evidence>
<evidence type="ECO:0000313" key="4">
    <source>
        <dbReference type="EMBL" id="KAF9467547.1"/>
    </source>
</evidence>
<feature type="compositionally biased region" description="Low complexity" evidence="1">
    <location>
        <begin position="524"/>
        <end position="536"/>
    </location>
</feature>
<evidence type="ECO:0000256" key="2">
    <source>
        <dbReference type="SAM" id="Phobius"/>
    </source>
</evidence>
<feature type="region of interest" description="Disordered" evidence="1">
    <location>
        <begin position="460"/>
        <end position="580"/>
    </location>
</feature>
<feature type="compositionally biased region" description="Polar residues" evidence="1">
    <location>
        <begin position="509"/>
        <end position="522"/>
    </location>
</feature>
<sequence>MLGCILLVFGGTVVGGVSAQNTETLRTRSVFDINYRQVDNGNVEIPFPVSSPGPPPPNVPTIHVVATPPPPQTPDPPTLVFSFISSSTPAAQTPISSPIVSPITTSPTFVSQITINALPPVSSSDLPNTASNSKKKSEENQKFKLIYLAPVFALLGILWGSLTAWFAYGCITRKPKVINEDSTVGGPRYLPAESDEIEGHRDVEEGRLMREIEKAEQFRWPSVKGKLEVAKREAEDDPFLVPPPMHQGRTSKSTHSTRTAVSIYSDANSMFRYDSEAEEKLKEDEVPWESLRHKSIKRGILEQVKKEGSWIDSLRGITGSSFSRAAREAETDIRVVDGATGSGRRASNIGRRVGHTRTDSDMRVQDVNLKSPERVTLKSQHSDYSSGYSTQPSTRNNSTRTPVRCYSSQTVHSQDIRDGTQWVSGGGFRIVEESPLPTPKEPEISRSRFSSGWWWGSGADVDRYTPVPPRRDRSRSRSSSPIKGTREAGRNSQHSHANVLPQSPPQITSPPLESQLCFTPTPGSKARMTSMTTSSTAKRRKSDNATTPTKSSGKKRGKKLLSPRVPLLPFPDKGVNSPRPDVHRLRLVKPAPKVRPLTAEPLTSTSGSSYDHDAEIASDALRRVEEIIGQSWSTRDLGEEGVRSLSPTGFGRRL</sequence>
<feature type="transmembrane region" description="Helical" evidence="2">
    <location>
        <begin position="145"/>
        <end position="168"/>
    </location>
</feature>
<reference evidence="4" key="1">
    <citation type="submission" date="2020-11" db="EMBL/GenBank/DDBJ databases">
        <authorList>
            <consortium name="DOE Joint Genome Institute"/>
            <person name="Ahrendt S."/>
            <person name="Riley R."/>
            <person name="Andreopoulos W."/>
            <person name="Labutti K."/>
            <person name="Pangilinan J."/>
            <person name="Ruiz-Duenas F.J."/>
            <person name="Barrasa J.M."/>
            <person name="Sanchez-Garcia M."/>
            <person name="Camarero S."/>
            <person name="Miyauchi S."/>
            <person name="Serrano A."/>
            <person name="Linde D."/>
            <person name="Babiker R."/>
            <person name="Drula E."/>
            <person name="Ayuso-Fernandez I."/>
            <person name="Pacheco R."/>
            <person name="Padilla G."/>
            <person name="Ferreira P."/>
            <person name="Barriuso J."/>
            <person name="Kellner H."/>
            <person name="Castanera R."/>
            <person name="Alfaro M."/>
            <person name="Ramirez L."/>
            <person name="Pisabarro A.G."/>
            <person name="Kuo A."/>
            <person name="Tritt A."/>
            <person name="Lipzen A."/>
            <person name="He G."/>
            <person name="Yan M."/>
            <person name="Ng V."/>
            <person name="Cullen D."/>
            <person name="Martin F."/>
            <person name="Rosso M.-N."/>
            <person name="Henrissat B."/>
            <person name="Hibbett D."/>
            <person name="Martinez A.T."/>
            <person name="Grigoriev I.V."/>
        </authorList>
    </citation>
    <scope>NUCLEOTIDE SEQUENCE</scope>
    <source>
        <strain evidence="4">CBS 247.69</strain>
    </source>
</reference>
<keyword evidence="2" id="KW-0472">Membrane</keyword>
<feature type="region of interest" description="Disordered" evidence="1">
    <location>
        <begin position="237"/>
        <end position="257"/>
    </location>
</feature>
<evidence type="ECO:0000313" key="5">
    <source>
        <dbReference type="Proteomes" id="UP000807353"/>
    </source>
</evidence>
<feature type="compositionally biased region" description="Polar residues" evidence="1">
    <location>
        <begin position="377"/>
        <end position="413"/>
    </location>
</feature>